<gene>
    <name evidence="3" type="ORF">EEDITHA_LOCUS17688</name>
    <name evidence="4" type="ORF">EEDITHA_LOCUS17689</name>
    <name evidence="5" type="ORF">EEDITHA_LOCUS17690</name>
    <name evidence="6" type="ORF">EEDITHA_LOCUS17691</name>
    <name evidence="7" type="ORF">EEDITHA_LOCUS17692</name>
    <name evidence="8" type="ORF">EEDITHA_LOCUS17693</name>
    <name evidence="9" type="ORF">EEDITHA_LOCUS17694</name>
    <name evidence="10" type="ORF">EEDITHA_LOCUS17695</name>
</gene>
<evidence type="ECO:0000313" key="11">
    <source>
        <dbReference type="Proteomes" id="UP001153954"/>
    </source>
</evidence>
<dbReference type="InterPro" id="IPR058912">
    <property type="entry name" value="HTH_animal"/>
</dbReference>
<dbReference type="EMBL" id="CAKOGL010000026">
    <property type="protein sequence ID" value="CAH2103141.1"/>
    <property type="molecule type" value="Genomic_DNA"/>
</dbReference>
<sequence length="818" mass="94072">MNKIRVNIREQYVNQYGLETANKIRRLEDLQTKRARSITSLNFLKRCRDHSLIPTCVKITAKKDIRGSAKILKQASQKLLCQCIRENRYNLFKVNTAIEKASIELKNILTSFDYKSCLDTLNQRETSKYIACKNRHILKYNKLSKNSNNKTGKWNVNVPASTTDTQIHTSKTSTSVVNISKQTLDVTTVKVLEKGLNFALTPRRIPFEEIICNVEDCLTKNNLRKEDMEAIRQDISSVLRRSKLPKPNLSKEESIALKNLRARSDITVLRADKGNATVVMDTSDYNAKIEQLLSDKSTYKIVNKDPTNKILKETSNLIKKYSDKLKIDVKLPTCAKSPRLYGLPKIHKINVPLRPIVSQIDSPTYKLAQHVAKVLSPLRGNTTAYVKDSYQFVSEIKDLQLTQNETMVSFDVQSLFTCLPVQDCIEIVRRRLVENDMPEEYAIILKHCLTTGYLLWNHKYYIQVDGVAMGSPVSPIVADIYMEDFEDRALRTAPISPRFYKRYVDDTFTILPTDSTCIFLEHLNSINNNIQFTMELEANNTLAFLDVLIIRNPDHSLSHSVYRKSTHTNKYLNGASHHHPRQLSAVGLSLFQRAHGICDEKHLDAELQHIKQVLRDNKLRAPRQRHRSRRKRTATVERQPAVLPYVKGVTDKIGYILKRASIKTYYKPPTKISQLLPSVKCQIPLQDAGVYKLDCECGLSYIGQTKRSIETRVKEHIADIKHQRSTKSAVYQHTQQGTNHYIRFDKPQILAKEHRFLPRMIREAIEIKKHPNFNREDGWNVPPAWEPVLKLIEPKENKNTARLPDTTSSFCVNRNGQK</sequence>
<feature type="domain" description="Reverse transcriptase" evidence="2">
    <location>
        <begin position="324"/>
        <end position="590"/>
    </location>
</feature>
<evidence type="ECO:0000259" key="2">
    <source>
        <dbReference type="PROSITE" id="PS50878"/>
    </source>
</evidence>
<reference evidence="3" key="1">
    <citation type="submission" date="2022-03" db="EMBL/GenBank/DDBJ databases">
        <authorList>
            <person name="Tunstrom K."/>
        </authorList>
    </citation>
    <scope>NUCLEOTIDE SEQUENCE</scope>
</reference>
<dbReference type="EMBL" id="CAKOGL010000026">
    <property type="protein sequence ID" value="CAH2103146.1"/>
    <property type="molecule type" value="Genomic_DNA"/>
</dbReference>
<dbReference type="EMBL" id="CAKOGL010000026">
    <property type="protein sequence ID" value="CAH2103142.1"/>
    <property type="molecule type" value="Genomic_DNA"/>
</dbReference>
<dbReference type="EMBL" id="CAKOGL010000026">
    <property type="protein sequence ID" value="CAH2103140.1"/>
    <property type="molecule type" value="Genomic_DNA"/>
</dbReference>
<comment type="caution">
    <text evidence="3">The sequence shown here is derived from an EMBL/GenBank/DDBJ whole genome shotgun (WGS) entry which is preliminary data.</text>
</comment>
<dbReference type="PANTHER" id="PTHR21301:SF11">
    <property type="entry name" value="GIY-YIG DOMAIN-CONTAINING PROTEIN"/>
    <property type="match status" value="1"/>
</dbReference>
<evidence type="ECO:0000313" key="7">
    <source>
        <dbReference type="EMBL" id="CAH2103143.1"/>
    </source>
</evidence>
<proteinExistence type="predicted"/>
<dbReference type="EMBL" id="CAKOGL010000026">
    <property type="protein sequence ID" value="CAH2103139.1"/>
    <property type="molecule type" value="Genomic_DNA"/>
</dbReference>
<protein>
    <recommendedName>
        <fullName evidence="2">Reverse transcriptase domain-containing protein</fullName>
    </recommendedName>
</protein>
<dbReference type="CDD" id="cd10442">
    <property type="entry name" value="GIY-YIG_PLEs"/>
    <property type="match status" value="1"/>
</dbReference>
<evidence type="ECO:0000313" key="4">
    <source>
        <dbReference type="EMBL" id="CAH2103140.1"/>
    </source>
</evidence>
<dbReference type="InterPro" id="IPR000477">
    <property type="entry name" value="RT_dom"/>
</dbReference>
<feature type="region of interest" description="Disordered" evidence="1">
    <location>
        <begin position="799"/>
        <end position="818"/>
    </location>
</feature>
<dbReference type="PROSITE" id="PS50878">
    <property type="entry name" value="RT_POL"/>
    <property type="match status" value="1"/>
</dbReference>
<keyword evidence="11" id="KW-1185">Reference proteome</keyword>
<dbReference type="Pfam" id="PF26215">
    <property type="entry name" value="HTH_animal"/>
    <property type="match status" value="1"/>
</dbReference>
<evidence type="ECO:0000313" key="9">
    <source>
        <dbReference type="EMBL" id="CAH2103145.1"/>
    </source>
</evidence>
<accession>A0AAU9UX39</accession>
<feature type="compositionally biased region" description="Polar residues" evidence="1">
    <location>
        <begin position="805"/>
        <end position="818"/>
    </location>
</feature>
<dbReference type="PANTHER" id="PTHR21301">
    <property type="entry name" value="REVERSE TRANSCRIPTASE"/>
    <property type="match status" value="1"/>
</dbReference>
<dbReference type="EMBL" id="CAKOGL010000026">
    <property type="protein sequence ID" value="CAH2103145.1"/>
    <property type="molecule type" value="Genomic_DNA"/>
</dbReference>
<evidence type="ECO:0000313" key="6">
    <source>
        <dbReference type="EMBL" id="CAH2103142.1"/>
    </source>
</evidence>
<dbReference type="EMBL" id="CAKOGL010000026">
    <property type="protein sequence ID" value="CAH2103144.1"/>
    <property type="molecule type" value="Genomic_DNA"/>
</dbReference>
<organism evidence="3 11">
    <name type="scientific">Euphydryas editha</name>
    <name type="common">Edith's checkerspot</name>
    <dbReference type="NCBI Taxonomy" id="104508"/>
    <lineage>
        <taxon>Eukaryota</taxon>
        <taxon>Metazoa</taxon>
        <taxon>Ecdysozoa</taxon>
        <taxon>Arthropoda</taxon>
        <taxon>Hexapoda</taxon>
        <taxon>Insecta</taxon>
        <taxon>Pterygota</taxon>
        <taxon>Neoptera</taxon>
        <taxon>Endopterygota</taxon>
        <taxon>Lepidoptera</taxon>
        <taxon>Glossata</taxon>
        <taxon>Ditrysia</taxon>
        <taxon>Papilionoidea</taxon>
        <taxon>Nymphalidae</taxon>
        <taxon>Nymphalinae</taxon>
        <taxon>Euphydryas</taxon>
    </lineage>
</organism>
<dbReference type="Pfam" id="PF00078">
    <property type="entry name" value="RVT_1"/>
    <property type="match status" value="1"/>
</dbReference>
<dbReference type="AlphaFoldDB" id="A0AAU9UX39"/>
<dbReference type="Proteomes" id="UP001153954">
    <property type="component" value="Unassembled WGS sequence"/>
</dbReference>
<evidence type="ECO:0000313" key="10">
    <source>
        <dbReference type="EMBL" id="CAH2103146.1"/>
    </source>
</evidence>
<dbReference type="CDD" id="cd00304">
    <property type="entry name" value="RT_like"/>
    <property type="match status" value="1"/>
</dbReference>
<evidence type="ECO:0000256" key="1">
    <source>
        <dbReference type="SAM" id="MobiDB-lite"/>
    </source>
</evidence>
<evidence type="ECO:0000313" key="8">
    <source>
        <dbReference type="EMBL" id="CAH2103144.1"/>
    </source>
</evidence>
<evidence type="ECO:0000313" key="3">
    <source>
        <dbReference type="EMBL" id="CAH2103139.1"/>
    </source>
</evidence>
<dbReference type="EMBL" id="CAKOGL010000026">
    <property type="protein sequence ID" value="CAH2103143.1"/>
    <property type="molecule type" value="Genomic_DNA"/>
</dbReference>
<evidence type="ECO:0000313" key="5">
    <source>
        <dbReference type="EMBL" id="CAH2103141.1"/>
    </source>
</evidence>
<name>A0AAU9UX39_EUPED</name>